<proteinExistence type="predicted"/>
<name>A0ABZ1NB14_9NOCA</name>
<sequence length="170" mass="18238">MGRHEFTLVLDHTPTDDDLDALYDAGLDDSTPEFGPRTTPLLHLHRDDDSLASAIISAVGQVETAGFAVVGVRTENLVTLKTIAARTGRTYESVRRLANGDRGPGGFPAPMSGDGYALYSSTEAARWFAEHYGIPDTTTRYDRIIAAADHLVRARHLLGGDTGQLSALAS</sequence>
<keyword evidence="2" id="KW-1185">Reference proteome</keyword>
<evidence type="ECO:0000313" key="2">
    <source>
        <dbReference type="Proteomes" id="UP001621418"/>
    </source>
</evidence>
<dbReference type="Proteomes" id="UP001621418">
    <property type="component" value="Chromosome"/>
</dbReference>
<protein>
    <recommendedName>
        <fullName evidence="3">Transcriptional regulator</fullName>
    </recommendedName>
</protein>
<evidence type="ECO:0008006" key="3">
    <source>
        <dbReference type="Google" id="ProtNLM"/>
    </source>
</evidence>
<gene>
    <name evidence="1" type="ORF">OG308_04700</name>
</gene>
<reference evidence="1 2" key="1">
    <citation type="submission" date="2022-10" db="EMBL/GenBank/DDBJ databases">
        <title>The complete genomes of actinobacterial strains from the NBC collection.</title>
        <authorList>
            <person name="Joergensen T.S."/>
            <person name="Alvarez Arevalo M."/>
            <person name="Sterndorff E.B."/>
            <person name="Faurdal D."/>
            <person name="Vuksanovic O."/>
            <person name="Mourched A.-S."/>
            <person name="Charusanti P."/>
            <person name="Shaw S."/>
            <person name="Blin K."/>
            <person name="Weber T."/>
        </authorList>
    </citation>
    <scope>NUCLEOTIDE SEQUENCE [LARGE SCALE GENOMIC DNA]</scope>
    <source>
        <strain evidence="1 2">NBC_01413</strain>
    </source>
</reference>
<organism evidence="1 2">
    <name type="scientific">Nocardia salmonicida</name>
    <dbReference type="NCBI Taxonomy" id="53431"/>
    <lineage>
        <taxon>Bacteria</taxon>
        <taxon>Bacillati</taxon>
        <taxon>Actinomycetota</taxon>
        <taxon>Actinomycetes</taxon>
        <taxon>Mycobacteriales</taxon>
        <taxon>Nocardiaceae</taxon>
        <taxon>Nocardia</taxon>
    </lineage>
</organism>
<dbReference type="EMBL" id="CP109527">
    <property type="protein sequence ID" value="WTY37180.1"/>
    <property type="molecule type" value="Genomic_DNA"/>
</dbReference>
<accession>A0ABZ1NB14</accession>
<evidence type="ECO:0000313" key="1">
    <source>
        <dbReference type="EMBL" id="WTY37180.1"/>
    </source>
</evidence>
<dbReference type="RefSeq" id="WP_405149211.1">
    <property type="nucleotide sequence ID" value="NZ_CP109527.1"/>
</dbReference>